<organism evidence="7 8">
    <name type="scientific">Terrihabitans rhizophilus</name>
    <dbReference type="NCBI Taxonomy" id="3092662"/>
    <lineage>
        <taxon>Bacteria</taxon>
        <taxon>Pseudomonadati</taxon>
        <taxon>Pseudomonadota</taxon>
        <taxon>Alphaproteobacteria</taxon>
        <taxon>Hyphomicrobiales</taxon>
        <taxon>Terrihabitans</taxon>
    </lineage>
</organism>
<sequence length="343" mass="37276">MALPEVNLRALLEAGVHFGHQSHRWNPKMAPFIFGTRNNIHILDLAQTVPMLNQALQQVSDTVAKGGRVLFVGTKRQAAEHVADAAQRSAQYYVNSRWLGGMLTNWKTISGSIQRLRKLEEMLSGEGSGFTKKERLTLSREKDKLDRALGGIRDMGGLPDLIFVIDTNKEQIAIQEARRLNIPVAAILDSNCDPDGIAFPVPGNDDAGRAILLICDLVARAAIDGIGRAQGRAGFDLGAAEEPVLVEELPPVEEEAPASATDETQTQAYERLSAPRGAPDDLSRLTGVGPQVEKKLNEYGIFHYWQIAAMTEGEASAIDSELKLAGRLSPEGWVAQARELLAA</sequence>
<dbReference type="InterPro" id="IPR023591">
    <property type="entry name" value="Ribosomal_uS2_flav_dom_sf"/>
</dbReference>
<evidence type="ECO:0000313" key="7">
    <source>
        <dbReference type="EMBL" id="MDX6805475.1"/>
    </source>
</evidence>
<gene>
    <name evidence="5" type="primary">rpsB</name>
    <name evidence="7" type="ORF">SCD90_05300</name>
</gene>
<evidence type="ECO:0000256" key="6">
    <source>
        <dbReference type="RuleBase" id="RU003631"/>
    </source>
</evidence>
<evidence type="ECO:0000256" key="1">
    <source>
        <dbReference type="ARBA" id="ARBA00006242"/>
    </source>
</evidence>
<keyword evidence="8" id="KW-1185">Reference proteome</keyword>
<dbReference type="PROSITE" id="PS00962">
    <property type="entry name" value="RIBOSOMAL_S2_1"/>
    <property type="match status" value="1"/>
</dbReference>
<dbReference type="NCBIfam" id="TIGR01011">
    <property type="entry name" value="rpsB_bact"/>
    <property type="match status" value="1"/>
</dbReference>
<dbReference type="SUPFAM" id="SSF52313">
    <property type="entry name" value="Ribosomal protein S2"/>
    <property type="match status" value="1"/>
</dbReference>
<accession>A0ABU4RKW6</accession>
<dbReference type="NCBIfam" id="NF008966">
    <property type="entry name" value="PRK12311.1"/>
    <property type="match status" value="1"/>
</dbReference>
<dbReference type="PANTHER" id="PTHR12534">
    <property type="entry name" value="30S RIBOSOMAL PROTEIN S2 PROKARYOTIC AND ORGANELLAR"/>
    <property type="match status" value="1"/>
</dbReference>
<comment type="similarity">
    <text evidence="1 5 6">Belongs to the universal ribosomal protein uS2 family.</text>
</comment>
<dbReference type="InterPro" id="IPR018130">
    <property type="entry name" value="Ribosomal_uS2_CS"/>
</dbReference>
<dbReference type="Gene3D" id="1.10.150.20">
    <property type="entry name" value="5' to 3' exonuclease, C-terminal subdomain"/>
    <property type="match status" value="1"/>
</dbReference>
<evidence type="ECO:0000256" key="3">
    <source>
        <dbReference type="ARBA" id="ARBA00023274"/>
    </source>
</evidence>
<evidence type="ECO:0000313" key="8">
    <source>
        <dbReference type="Proteomes" id="UP001274321"/>
    </source>
</evidence>
<keyword evidence="2 5" id="KW-0689">Ribosomal protein</keyword>
<dbReference type="PROSITE" id="PS00963">
    <property type="entry name" value="RIBOSOMAL_S2_2"/>
    <property type="match status" value="1"/>
</dbReference>
<dbReference type="RefSeq" id="WP_319843587.1">
    <property type="nucleotide sequence ID" value="NZ_JAXAFJ010000002.1"/>
</dbReference>
<evidence type="ECO:0000256" key="5">
    <source>
        <dbReference type="HAMAP-Rule" id="MF_00291"/>
    </source>
</evidence>
<evidence type="ECO:0000256" key="2">
    <source>
        <dbReference type="ARBA" id="ARBA00022980"/>
    </source>
</evidence>
<dbReference type="GO" id="GO:0005840">
    <property type="term" value="C:ribosome"/>
    <property type="evidence" value="ECO:0007669"/>
    <property type="project" value="UniProtKB-KW"/>
</dbReference>
<dbReference type="PANTHER" id="PTHR12534:SF0">
    <property type="entry name" value="SMALL RIBOSOMAL SUBUNIT PROTEIN US2M"/>
    <property type="match status" value="1"/>
</dbReference>
<dbReference type="HAMAP" id="MF_00291_B">
    <property type="entry name" value="Ribosomal_uS2_B"/>
    <property type="match status" value="1"/>
</dbReference>
<dbReference type="PRINTS" id="PR00395">
    <property type="entry name" value="RIBOSOMALS2"/>
</dbReference>
<name>A0ABU4RKW6_9HYPH</name>
<evidence type="ECO:0000256" key="4">
    <source>
        <dbReference type="ARBA" id="ARBA00035256"/>
    </source>
</evidence>
<dbReference type="EMBL" id="JAXAFJ010000002">
    <property type="protein sequence ID" value="MDX6805475.1"/>
    <property type="molecule type" value="Genomic_DNA"/>
</dbReference>
<reference evidence="7 8" key="1">
    <citation type="submission" date="2023-11" db="EMBL/GenBank/DDBJ databases">
        <authorList>
            <person name="Bao R."/>
        </authorList>
    </citation>
    <scope>NUCLEOTIDE SEQUENCE [LARGE SCALE GENOMIC DNA]</scope>
    <source>
        <strain evidence="7 8">PJ23</strain>
    </source>
</reference>
<proteinExistence type="inferred from homology"/>
<dbReference type="InterPro" id="IPR005706">
    <property type="entry name" value="Ribosomal_uS2_bac/mit/plastid"/>
</dbReference>
<dbReference type="Gene3D" id="1.10.287.610">
    <property type="entry name" value="Helix hairpin bin"/>
    <property type="match status" value="1"/>
</dbReference>
<comment type="caution">
    <text evidence="7">The sequence shown here is derived from an EMBL/GenBank/DDBJ whole genome shotgun (WGS) entry which is preliminary data.</text>
</comment>
<dbReference type="Gene3D" id="3.40.50.10490">
    <property type="entry name" value="Glucose-6-phosphate isomerase like protein, domain 1"/>
    <property type="match status" value="1"/>
</dbReference>
<dbReference type="Pfam" id="PF00318">
    <property type="entry name" value="Ribosomal_S2"/>
    <property type="match status" value="1"/>
</dbReference>
<dbReference type="CDD" id="cd01425">
    <property type="entry name" value="RPS2"/>
    <property type="match status" value="1"/>
</dbReference>
<keyword evidence="3 5" id="KW-0687">Ribonucleoprotein</keyword>
<dbReference type="Proteomes" id="UP001274321">
    <property type="component" value="Unassembled WGS sequence"/>
</dbReference>
<protein>
    <recommendedName>
        <fullName evidence="4 5">Small ribosomal subunit protein uS2</fullName>
    </recommendedName>
</protein>
<dbReference type="InterPro" id="IPR001865">
    <property type="entry name" value="Ribosomal_uS2"/>
</dbReference>